<evidence type="ECO:0000256" key="3">
    <source>
        <dbReference type="ARBA" id="ARBA00023027"/>
    </source>
</evidence>
<dbReference type="Gene3D" id="3.40.309.10">
    <property type="entry name" value="Aldehyde Dehydrogenase, Chain A, domain 2"/>
    <property type="match status" value="1"/>
</dbReference>
<dbReference type="FunFam" id="3.40.309.10:FF:000025">
    <property type="entry name" value="Aldehyde dehydrogenase"/>
    <property type="match status" value="1"/>
</dbReference>
<accession>A0A8H7S1H8</accession>
<evidence type="ECO:0000256" key="1">
    <source>
        <dbReference type="ARBA" id="ARBA00009986"/>
    </source>
</evidence>
<dbReference type="EMBL" id="JAEPRB010000163">
    <property type="protein sequence ID" value="KAG2219811.1"/>
    <property type="molecule type" value="Genomic_DNA"/>
</dbReference>
<dbReference type="PANTHER" id="PTHR43570">
    <property type="entry name" value="ALDEHYDE DEHYDROGENASE"/>
    <property type="match status" value="1"/>
</dbReference>
<feature type="active site" evidence="5 6">
    <location>
        <position position="217"/>
    </location>
</feature>
<dbReference type="InterPro" id="IPR029510">
    <property type="entry name" value="Ald_DH_CS_GLU"/>
</dbReference>
<proteinExistence type="inferred from homology"/>
<sequence length="507" mass="56048">MVQFTPVENIPGIVQELKKNFDEGITKDLIFRKQQLQKLIQFFDENTKEIEEALYKDLHKPSIESITAEVAPVVDECKYMIKNLERLTKPTHTKKRFGLNASDKTYIRKEPKGVALIIGAWNYPIHLLLLPVVGAIAAGNCAVIKPSEVAEATNELVAKALPKYLDPRAYTIVNAGVTGTTALLEEKFDHIFYTGNGAVGRIVMSAAAKHLTPVTLELGGKSPAIVCDSADIKLTARRLLWGKFYNNGQTCVAPDYVLISQENHDDLIKAFQTTVKEFFGENPQESQSYGRIVNHRQFDRLQRILESTEGNKIVVGGQTDRENLFISPTIVSPVKGDDPNLMQDEIFGPILPVVVVKDLNEAVNIINSKDKPLAMYIFAGKSEHYNFIMDKTNSGGTLVNDTLMHLQEMSLPFGGVGPSGMGSYHGDKSFDTFTHERSTMIKSTSLESANQARYPPYTDSKKQLMSVMVFGFPAAAGAKIKTISTVFGAAWNIFFSSSGKTNQDSKL</sequence>
<dbReference type="Proteomes" id="UP000646827">
    <property type="component" value="Unassembled WGS sequence"/>
</dbReference>
<dbReference type="InterPro" id="IPR015590">
    <property type="entry name" value="Aldehyde_DH_dom"/>
</dbReference>
<dbReference type="OrthoDB" id="440325at2759"/>
<dbReference type="PROSITE" id="PS00070">
    <property type="entry name" value="ALDEHYDE_DEHYDR_CYS"/>
    <property type="match status" value="1"/>
</dbReference>
<organism evidence="9 10">
    <name type="scientific">Circinella minor</name>
    <dbReference type="NCBI Taxonomy" id="1195481"/>
    <lineage>
        <taxon>Eukaryota</taxon>
        <taxon>Fungi</taxon>
        <taxon>Fungi incertae sedis</taxon>
        <taxon>Mucoromycota</taxon>
        <taxon>Mucoromycotina</taxon>
        <taxon>Mucoromycetes</taxon>
        <taxon>Mucorales</taxon>
        <taxon>Lichtheimiaceae</taxon>
        <taxon>Circinella</taxon>
    </lineage>
</organism>
<dbReference type="PANTHER" id="PTHR43570:SF16">
    <property type="entry name" value="ALDEHYDE DEHYDROGENASE TYPE III, ISOFORM Q"/>
    <property type="match status" value="1"/>
</dbReference>
<evidence type="ECO:0000256" key="5">
    <source>
        <dbReference type="PIRSR" id="PIRSR036492-1"/>
    </source>
</evidence>
<evidence type="ECO:0000256" key="6">
    <source>
        <dbReference type="PROSITE-ProRule" id="PRU10007"/>
    </source>
</evidence>
<dbReference type="GO" id="GO:0006081">
    <property type="term" value="P:aldehyde metabolic process"/>
    <property type="evidence" value="ECO:0007669"/>
    <property type="project" value="InterPro"/>
</dbReference>
<evidence type="ECO:0000256" key="4">
    <source>
        <dbReference type="PIRNR" id="PIRNR036492"/>
    </source>
</evidence>
<dbReference type="InterPro" id="IPR016160">
    <property type="entry name" value="Ald_DH_CS_CYS"/>
</dbReference>
<feature type="active site" evidence="5">
    <location>
        <position position="251"/>
    </location>
</feature>
<protein>
    <recommendedName>
        <fullName evidence="4">Aldehyde dehydrogenase</fullName>
    </recommendedName>
</protein>
<dbReference type="Pfam" id="PF00171">
    <property type="entry name" value="Aldedh"/>
    <property type="match status" value="1"/>
</dbReference>
<dbReference type="InterPro" id="IPR016161">
    <property type="entry name" value="Ald_DH/histidinol_DH"/>
</dbReference>
<keyword evidence="3" id="KW-0520">NAD</keyword>
<dbReference type="FunFam" id="3.40.605.10:FF:000004">
    <property type="entry name" value="Aldehyde dehydrogenase"/>
    <property type="match status" value="1"/>
</dbReference>
<dbReference type="PIRSF" id="PIRSF036492">
    <property type="entry name" value="ALDH"/>
    <property type="match status" value="1"/>
</dbReference>
<evidence type="ECO:0000313" key="9">
    <source>
        <dbReference type="EMBL" id="KAG2219811.1"/>
    </source>
</evidence>
<evidence type="ECO:0000256" key="7">
    <source>
        <dbReference type="RuleBase" id="RU003345"/>
    </source>
</evidence>
<dbReference type="GO" id="GO:0004029">
    <property type="term" value="F:aldehyde dehydrogenase (NAD+) activity"/>
    <property type="evidence" value="ECO:0007669"/>
    <property type="project" value="TreeGrafter"/>
</dbReference>
<dbReference type="InterPro" id="IPR016162">
    <property type="entry name" value="Ald_DH_N"/>
</dbReference>
<name>A0A8H7S1H8_9FUNG</name>
<gene>
    <name evidence="9" type="ORF">INT45_001143</name>
</gene>
<evidence type="ECO:0000259" key="8">
    <source>
        <dbReference type="Pfam" id="PF00171"/>
    </source>
</evidence>
<keyword evidence="10" id="KW-1185">Reference proteome</keyword>
<dbReference type="SUPFAM" id="SSF53720">
    <property type="entry name" value="ALDH-like"/>
    <property type="match status" value="1"/>
</dbReference>
<comment type="caution">
    <text evidence="9">The sequence shown here is derived from an EMBL/GenBank/DDBJ whole genome shotgun (WGS) entry which is preliminary data.</text>
</comment>
<dbReference type="PROSITE" id="PS00687">
    <property type="entry name" value="ALDEHYDE_DEHYDR_GLU"/>
    <property type="match status" value="1"/>
</dbReference>
<dbReference type="InterPro" id="IPR016163">
    <property type="entry name" value="Ald_DH_C"/>
</dbReference>
<comment type="similarity">
    <text evidence="1 4 7">Belongs to the aldehyde dehydrogenase family.</text>
</comment>
<evidence type="ECO:0000313" key="10">
    <source>
        <dbReference type="Proteomes" id="UP000646827"/>
    </source>
</evidence>
<reference evidence="9 10" key="1">
    <citation type="submission" date="2020-12" db="EMBL/GenBank/DDBJ databases">
        <title>Metabolic potential, ecology and presence of endohyphal bacteria is reflected in genomic diversity of Mucoromycotina.</title>
        <authorList>
            <person name="Muszewska A."/>
            <person name="Okrasinska A."/>
            <person name="Steczkiewicz K."/>
            <person name="Drgas O."/>
            <person name="Orlowska M."/>
            <person name="Perlinska-Lenart U."/>
            <person name="Aleksandrzak-Piekarczyk T."/>
            <person name="Szatraj K."/>
            <person name="Zielenkiewicz U."/>
            <person name="Pilsyk S."/>
            <person name="Malc E."/>
            <person name="Mieczkowski P."/>
            <person name="Kruszewska J.S."/>
            <person name="Biernat P."/>
            <person name="Pawlowska J."/>
        </authorList>
    </citation>
    <scope>NUCLEOTIDE SEQUENCE [LARGE SCALE GENOMIC DNA]</scope>
    <source>
        <strain evidence="9 10">CBS 142.35</strain>
    </source>
</reference>
<keyword evidence="2 4" id="KW-0560">Oxidoreductase</keyword>
<dbReference type="AlphaFoldDB" id="A0A8H7S1H8"/>
<evidence type="ECO:0000256" key="2">
    <source>
        <dbReference type="ARBA" id="ARBA00023002"/>
    </source>
</evidence>
<dbReference type="GO" id="GO:0005737">
    <property type="term" value="C:cytoplasm"/>
    <property type="evidence" value="ECO:0007669"/>
    <property type="project" value="TreeGrafter"/>
</dbReference>
<dbReference type="Gene3D" id="3.40.605.10">
    <property type="entry name" value="Aldehyde Dehydrogenase, Chain A, domain 1"/>
    <property type="match status" value="1"/>
</dbReference>
<dbReference type="InterPro" id="IPR012394">
    <property type="entry name" value="Aldehyde_DH_NAD(P)"/>
</dbReference>
<feature type="domain" description="Aldehyde dehydrogenase" evidence="8">
    <location>
        <begin position="17"/>
        <end position="437"/>
    </location>
</feature>